<dbReference type="EMBL" id="GEMB01003229">
    <property type="protein sequence ID" value="JAR99982.1"/>
    <property type="molecule type" value="Transcribed_RNA"/>
</dbReference>
<accession>A0A170YJS2</accession>
<evidence type="ECO:0000313" key="1">
    <source>
        <dbReference type="EMBL" id="JAR99982.1"/>
    </source>
</evidence>
<proteinExistence type="predicted"/>
<organism evidence="1">
    <name type="scientific">Triatoma infestans</name>
    <name type="common">Assassin bug</name>
    <dbReference type="NCBI Taxonomy" id="30076"/>
    <lineage>
        <taxon>Eukaryota</taxon>
        <taxon>Metazoa</taxon>
        <taxon>Ecdysozoa</taxon>
        <taxon>Arthropoda</taxon>
        <taxon>Hexapoda</taxon>
        <taxon>Insecta</taxon>
        <taxon>Pterygota</taxon>
        <taxon>Neoptera</taxon>
        <taxon>Paraneoptera</taxon>
        <taxon>Hemiptera</taxon>
        <taxon>Heteroptera</taxon>
        <taxon>Panheteroptera</taxon>
        <taxon>Cimicomorpha</taxon>
        <taxon>Reduviidae</taxon>
        <taxon>Triatominae</taxon>
        <taxon>Triatoma</taxon>
    </lineage>
</organism>
<dbReference type="EMBL" id="GEMB01003224">
    <property type="protein sequence ID" value="JAR99987.1"/>
    <property type="molecule type" value="Transcribed_RNA"/>
</dbReference>
<protein>
    <submittedName>
        <fullName evidence="1">Secreted salivary peptide</fullName>
    </submittedName>
</protein>
<dbReference type="EMBL" id="GEMB01003220">
    <property type="protein sequence ID" value="JAR99991.1"/>
    <property type="molecule type" value="Transcribed_RNA"/>
</dbReference>
<sequence length="9" mass="1030">MASNPPNYH</sequence>
<name>A0A170YJS2_TRIIF</name>
<dbReference type="EMBL" id="GEMB01003225">
    <property type="protein sequence ID" value="JAR99986.1"/>
    <property type="molecule type" value="Transcribed_RNA"/>
</dbReference>
<reference evidence="1" key="1">
    <citation type="submission" date="2016-04" db="EMBL/GenBank/DDBJ databases">
        <authorList>
            <person name="Calderon-Fernandez G.M.Sr."/>
        </authorList>
    </citation>
    <scope>NUCLEOTIDE SEQUENCE</scope>
    <source>
        <strain evidence="1">Int1</strain>
        <tissue evidence="1">Integument</tissue>
    </source>
</reference>
<reference evidence="1" key="2">
    <citation type="journal article" date="2017" name="J. Med. Entomol.">
        <title>Transcriptome Analysis of the Triatoma infestans (Hemiptera: Reduviidae) Integument.</title>
        <authorList>
            <person name="Calderon-Fernandez G.M."/>
            <person name="Moriconi D.E."/>
            <person name="Dulbecco A.B."/>
            <person name="Juarez M.P."/>
        </authorList>
    </citation>
    <scope>NUCLEOTIDE SEQUENCE</scope>
    <source>
        <strain evidence="1">Int1</strain>
        <tissue evidence="1">Integument</tissue>
    </source>
</reference>
<dbReference type="EMBL" id="GEMB01003227">
    <property type="protein sequence ID" value="JAR99984.1"/>
    <property type="molecule type" value="Transcribed_RNA"/>
</dbReference>
<dbReference type="EMBL" id="GEMB01003222">
    <property type="protein sequence ID" value="JAR99989.1"/>
    <property type="molecule type" value="Transcribed_RNA"/>
</dbReference>